<name>A0A9W4J0K0_9EURO</name>
<dbReference type="OrthoDB" id="5423360at2759"/>
<dbReference type="InterPro" id="IPR025533">
    <property type="entry name" value="DUF4419"/>
</dbReference>
<dbReference type="Pfam" id="PF14388">
    <property type="entry name" value="DUF4419"/>
    <property type="match status" value="1"/>
</dbReference>
<reference evidence="1" key="1">
    <citation type="submission" date="2021-07" db="EMBL/GenBank/DDBJ databases">
        <authorList>
            <person name="Branca A.L. A."/>
        </authorList>
    </citation>
    <scope>NUCLEOTIDE SEQUENCE</scope>
</reference>
<dbReference type="Proteomes" id="UP001152592">
    <property type="component" value="Unassembled WGS sequence"/>
</dbReference>
<evidence type="ECO:0000313" key="1">
    <source>
        <dbReference type="EMBL" id="CAG8364738.1"/>
    </source>
</evidence>
<accession>A0A9W4J0K0</accession>
<sequence>MPVTIRTADHPPSRWRGRRVSELSSILKHGYLGHDIPVQSSLTQATFDASHISSSTNGFVCAVLEAYNNRHNLILRPQDVWFAILSQIGISIVPDEEFDRKSSRGGKKRVNVLAES</sequence>
<gene>
    <name evidence="1" type="ORF">PSALAMII_LOCUS3995</name>
</gene>
<proteinExistence type="predicted"/>
<protein>
    <submittedName>
        <fullName evidence="1">Uncharacterized protein</fullName>
    </submittedName>
</protein>
<evidence type="ECO:0000313" key="2">
    <source>
        <dbReference type="Proteomes" id="UP001152592"/>
    </source>
</evidence>
<dbReference type="EMBL" id="CAJVPD010000199">
    <property type="protein sequence ID" value="CAG8364738.1"/>
    <property type="molecule type" value="Genomic_DNA"/>
</dbReference>
<dbReference type="AlphaFoldDB" id="A0A9W4J0K0"/>
<organism evidence="1 2">
    <name type="scientific">Penicillium salamii</name>
    <dbReference type="NCBI Taxonomy" id="1612424"/>
    <lineage>
        <taxon>Eukaryota</taxon>
        <taxon>Fungi</taxon>
        <taxon>Dikarya</taxon>
        <taxon>Ascomycota</taxon>
        <taxon>Pezizomycotina</taxon>
        <taxon>Eurotiomycetes</taxon>
        <taxon>Eurotiomycetidae</taxon>
        <taxon>Eurotiales</taxon>
        <taxon>Aspergillaceae</taxon>
        <taxon>Penicillium</taxon>
    </lineage>
</organism>
<comment type="caution">
    <text evidence="1">The sequence shown here is derived from an EMBL/GenBank/DDBJ whole genome shotgun (WGS) entry which is preliminary data.</text>
</comment>